<dbReference type="Pfam" id="PF09594">
    <property type="entry name" value="GT87"/>
    <property type="match status" value="1"/>
</dbReference>
<evidence type="ECO:0000313" key="9">
    <source>
        <dbReference type="EMBL" id="MBF8377507.1"/>
    </source>
</evidence>
<dbReference type="InterPro" id="IPR018584">
    <property type="entry name" value="GT87"/>
</dbReference>
<keyword evidence="2" id="KW-1003">Cell membrane</keyword>
<sequence length="428" mass="47603">MDVSARTGRYAIRPFVIAMALIVIGICVVKEWQGLGRLDFLGYDYAFFYNAFLHVLAGQTHWHQLYNPAAERSFLIAQGYPIDPHNHYVYPPQFAWMFAWMALFPFDASLALWRVLSIAAGMFGVYWTMKTLWPRIRRGHLFLAVAATLTLTPFQLDFAVGNVNTILFAFLALAFYAVYRLDKPLVGAIALAAAALIKVTPLAILLAFAIQGRWNVVARTLMVLLLGLLSSFLFLGWDSTAAYATHFLQFGRQSMANGPAPYNQSLLGVLELLWNKGRAGSTPTWLSLLFDVYAVALLFVIGAAMRRKPWSSDAIRIGLSALLPVAVSPLVEQPHMVFTLPALMASLHLIRRDTRAASRRTYAAMFGLAYGLQTLPATFLVNHATRLLPSLYWIHIQMFISFVCILGVLLIMARRGASQPLTRTAAVG</sequence>
<feature type="transmembrane region" description="Helical" evidence="8">
    <location>
        <begin position="12"/>
        <end position="29"/>
    </location>
</feature>
<feature type="transmembrane region" description="Helical" evidence="8">
    <location>
        <begin position="392"/>
        <end position="413"/>
    </location>
</feature>
<evidence type="ECO:0000256" key="4">
    <source>
        <dbReference type="ARBA" id="ARBA00022692"/>
    </source>
</evidence>
<feature type="transmembrane region" description="Helical" evidence="8">
    <location>
        <begin position="216"/>
        <end position="237"/>
    </location>
</feature>
<evidence type="ECO:0000256" key="6">
    <source>
        <dbReference type="ARBA" id="ARBA00023136"/>
    </source>
</evidence>
<organism evidence="9 10">
    <name type="scientific">Alicyclobacillus mali</name>
    <name type="common">ex Roth et al. 2021</name>
    <dbReference type="NCBI Taxonomy" id="1123961"/>
    <lineage>
        <taxon>Bacteria</taxon>
        <taxon>Bacillati</taxon>
        <taxon>Bacillota</taxon>
        <taxon>Bacilli</taxon>
        <taxon>Bacillales</taxon>
        <taxon>Alicyclobacillaceae</taxon>
        <taxon>Alicyclobacillus</taxon>
    </lineage>
</organism>
<feature type="transmembrane region" description="Helical" evidence="8">
    <location>
        <begin position="186"/>
        <end position="210"/>
    </location>
</feature>
<dbReference type="RefSeq" id="WP_195867415.1">
    <property type="nucleotide sequence ID" value="NZ_JADPKZ010000037.1"/>
</dbReference>
<evidence type="ECO:0000313" key="10">
    <source>
        <dbReference type="Proteomes" id="UP000642910"/>
    </source>
</evidence>
<feature type="transmembrane region" description="Helical" evidence="8">
    <location>
        <begin position="94"/>
        <end position="127"/>
    </location>
</feature>
<feature type="transmembrane region" description="Helical" evidence="8">
    <location>
        <begin position="162"/>
        <end position="179"/>
    </location>
</feature>
<evidence type="ECO:0000256" key="5">
    <source>
        <dbReference type="ARBA" id="ARBA00022989"/>
    </source>
</evidence>
<accession>A0ABS0F2I3</accession>
<keyword evidence="3" id="KW-0808">Transferase</keyword>
<comment type="subcellular location">
    <subcellularLocation>
        <location evidence="1">Cell membrane</location>
        <topology evidence="1">Multi-pass membrane protein</topology>
    </subcellularLocation>
</comment>
<feature type="transmembrane region" description="Helical" evidence="8">
    <location>
        <begin position="362"/>
        <end position="380"/>
    </location>
</feature>
<gene>
    <name evidence="9" type="ORF">IW967_06455</name>
</gene>
<comment type="caution">
    <text evidence="9">The sequence shown here is derived from an EMBL/GenBank/DDBJ whole genome shotgun (WGS) entry which is preliminary data.</text>
</comment>
<evidence type="ECO:0000256" key="8">
    <source>
        <dbReference type="SAM" id="Phobius"/>
    </source>
</evidence>
<evidence type="ECO:0000256" key="3">
    <source>
        <dbReference type="ARBA" id="ARBA00022679"/>
    </source>
</evidence>
<keyword evidence="5 8" id="KW-1133">Transmembrane helix</keyword>
<keyword evidence="10" id="KW-1185">Reference proteome</keyword>
<keyword evidence="4 8" id="KW-0812">Transmembrane</keyword>
<keyword evidence="6 8" id="KW-0472">Membrane</keyword>
<name>A0ABS0F2I3_9BACL</name>
<evidence type="ECO:0000256" key="2">
    <source>
        <dbReference type="ARBA" id="ARBA00022475"/>
    </source>
</evidence>
<dbReference type="EMBL" id="JADPKZ010000037">
    <property type="protein sequence ID" value="MBF8377507.1"/>
    <property type="molecule type" value="Genomic_DNA"/>
</dbReference>
<comment type="similarity">
    <text evidence="7">Belongs to the glycosyltransferase 87 family.</text>
</comment>
<dbReference type="Proteomes" id="UP000642910">
    <property type="component" value="Unassembled WGS sequence"/>
</dbReference>
<feature type="transmembrane region" description="Helical" evidence="8">
    <location>
        <begin position="285"/>
        <end position="305"/>
    </location>
</feature>
<proteinExistence type="inferred from homology"/>
<evidence type="ECO:0000256" key="1">
    <source>
        <dbReference type="ARBA" id="ARBA00004651"/>
    </source>
</evidence>
<feature type="transmembrane region" description="Helical" evidence="8">
    <location>
        <begin position="41"/>
        <end position="62"/>
    </location>
</feature>
<protein>
    <submittedName>
        <fullName evidence="9">DUF2029 domain-containing protein</fullName>
    </submittedName>
</protein>
<evidence type="ECO:0000256" key="7">
    <source>
        <dbReference type="ARBA" id="ARBA00024033"/>
    </source>
</evidence>
<reference evidence="9 10" key="1">
    <citation type="submission" date="2020-11" db="EMBL/GenBank/DDBJ databases">
        <title>Genomic insight of Alicyclobacillus mali FL 18 reveals a new arsenic-resistant strain, with potential in environmental biotechnology.</title>
        <authorList>
            <person name="Fiorentino G."/>
            <person name="Gallo G."/>
            <person name="Aulitto M."/>
        </authorList>
    </citation>
    <scope>NUCLEOTIDE SEQUENCE [LARGE SCALE GENOMIC DNA]</scope>
    <source>
        <strain evidence="9 10">FL 18</strain>
    </source>
</reference>